<dbReference type="CDD" id="cd23763">
    <property type="entry name" value="ASKHA_ATPase_ROK"/>
    <property type="match status" value="1"/>
</dbReference>
<gene>
    <name evidence="3" type="ORF">FEV53_14915</name>
</gene>
<comment type="caution">
    <text evidence="3">The sequence shown here is derived from an EMBL/GenBank/DDBJ whole genome shotgun (WGS) entry which is preliminary data.</text>
</comment>
<keyword evidence="2" id="KW-0472">Membrane</keyword>
<evidence type="ECO:0000256" key="1">
    <source>
        <dbReference type="ARBA" id="ARBA00006479"/>
    </source>
</evidence>
<dbReference type="PANTHER" id="PTHR18964">
    <property type="entry name" value="ROK (REPRESSOR, ORF, KINASE) FAMILY"/>
    <property type="match status" value="1"/>
</dbReference>
<proteinExistence type="inferred from homology"/>
<evidence type="ECO:0000313" key="3">
    <source>
        <dbReference type="EMBL" id="TRD15878.1"/>
    </source>
</evidence>
<dbReference type="OrthoDB" id="49685at2"/>
<keyword evidence="2" id="KW-0812">Transmembrane</keyword>
<evidence type="ECO:0000313" key="4">
    <source>
        <dbReference type="Proteomes" id="UP000318590"/>
    </source>
</evidence>
<sequence>MSSHMRDRSGSHRGTNQVAVRSHNERLILSLARQFGSLTKPQAVRETGLSINAIAVIFRALEEEGFLIRGEPVRGKVGQPTVPVRLNPEARRYFGLKIGRRSTDLVLVDFTGQLLGSQTIEHRFPDPDHVFGFATEAMERILCETGLSKENIHGFATAMPSEIWSWSSELGIPQTEMDRWRSLDVTDSLNALVPWDVTVVNDATAACQGELTFCGDGKTRDILYLFIGTMIGGGLVLNGSVFQGRSGRAGGLGPLRVARPGGSTSRLLDQASLFVLEKRLRAGGITPVSPGRSDFWRNHPDLTGPWLQDASAALTQTILSSLSLIDFEVVIIDGSIPPQIRSIIVDQTRAEFVLQDLQGLVLPEFRAGQLGPLARAVGAAATSLNAQYGIDQSAL</sequence>
<dbReference type="InterPro" id="IPR043129">
    <property type="entry name" value="ATPase_NBD"/>
</dbReference>
<dbReference type="PANTHER" id="PTHR18964:SF149">
    <property type="entry name" value="BIFUNCTIONAL UDP-N-ACETYLGLUCOSAMINE 2-EPIMERASE_N-ACETYLMANNOSAMINE KINASE"/>
    <property type="match status" value="1"/>
</dbReference>
<comment type="similarity">
    <text evidence="1">Belongs to the ROK (NagC/XylR) family.</text>
</comment>
<dbReference type="SUPFAM" id="SSF46785">
    <property type="entry name" value="Winged helix' DNA-binding domain"/>
    <property type="match status" value="1"/>
</dbReference>
<dbReference type="RefSeq" id="WP_142835606.1">
    <property type="nucleotide sequence ID" value="NZ_VFSV01000033.1"/>
</dbReference>
<evidence type="ECO:0000256" key="2">
    <source>
        <dbReference type="SAM" id="Phobius"/>
    </source>
</evidence>
<dbReference type="Gene3D" id="1.10.10.10">
    <property type="entry name" value="Winged helix-like DNA-binding domain superfamily/Winged helix DNA-binding domain"/>
    <property type="match status" value="1"/>
</dbReference>
<protein>
    <submittedName>
        <fullName evidence="3">ROK family protein</fullName>
    </submittedName>
</protein>
<dbReference type="InterPro" id="IPR036390">
    <property type="entry name" value="WH_DNA-bd_sf"/>
</dbReference>
<organism evidence="3 4">
    <name type="scientific">Palleronia caenipelagi</name>
    <dbReference type="NCBI Taxonomy" id="2489174"/>
    <lineage>
        <taxon>Bacteria</taxon>
        <taxon>Pseudomonadati</taxon>
        <taxon>Pseudomonadota</taxon>
        <taxon>Alphaproteobacteria</taxon>
        <taxon>Rhodobacterales</taxon>
        <taxon>Roseobacteraceae</taxon>
        <taxon>Palleronia</taxon>
    </lineage>
</organism>
<dbReference type="InterPro" id="IPR036388">
    <property type="entry name" value="WH-like_DNA-bd_sf"/>
</dbReference>
<dbReference type="Gene3D" id="3.30.420.40">
    <property type="match status" value="2"/>
</dbReference>
<dbReference type="AlphaFoldDB" id="A0A547PNZ9"/>
<dbReference type="Proteomes" id="UP000318590">
    <property type="component" value="Unassembled WGS sequence"/>
</dbReference>
<feature type="transmembrane region" description="Helical" evidence="2">
    <location>
        <begin position="222"/>
        <end position="242"/>
    </location>
</feature>
<keyword evidence="4" id="KW-1185">Reference proteome</keyword>
<reference evidence="3 4" key="1">
    <citation type="submission" date="2019-06" db="EMBL/GenBank/DDBJ databases">
        <title>Paenimaribius caenipelagi gen. nov., sp. nov., isolated from a tidal flat.</title>
        <authorList>
            <person name="Yoon J.-H."/>
        </authorList>
    </citation>
    <scope>NUCLEOTIDE SEQUENCE [LARGE SCALE GENOMIC DNA]</scope>
    <source>
        <strain evidence="3 4">JBTF-M29</strain>
    </source>
</reference>
<name>A0A547PNZ9_9RHOB</name>
<dbReference type="Pfam" id="PF00480">
    <property type="entry name" value="ROK"/>
    <property type="match status" value="1"/>
</dbReference>
<dbReference type="InterPro" id="IPR000600">
    <property type="entry name" value="ROK"/>
</dbReference>
<keyword evidence="2" id="KW-1133">Transmembrane helix</keyword>
<accession>A0A547PNZ9</accession>
<dbReference type="SUPFAM" id="SSF53067">
    <property type="entry name" value="Actin-like ATPase domain"/>
    <property type="match status" value="1"/>
</dbReference>
<dbReference type="EMBL" id="VFSV01000033">
    <property type="protein sequence ID" value="TRD15878.1"/>
    <property type="molecule type" value="Genomic_DNA"/>
</dbReference>